<dbReference type="EMBL" id="UGVN01000003">
    <property type="protein sequence ID" value="SUE95441.1"/>
    <property type="molecule type" value="Genomic_DNA"/>
</dbReference>
<proteinExistence type="predicted"/>
<protein>
    <submittedName>
        <fullName evidence="1">Plasmid encoded RepA protein</fullName>
    </submittedName>
</protein>
<dbReference type="AlphaFoldDB" id="A0A379PNM5"/>
<dbReference type="Proteomes" id="UP000254919">
    <property type="component" value="Unassembled WGS sequence"/>
</dbReference>
<accession>A0A379PNM5</accession>
<organism evidence="1 2">
    <name type="scientific">Roseomonas mucosa</name>
    <dbReference type="NCBI Taxonomy" id="207340"/>
    <lineage>
        <taxon>Bacteria</taxon>
        <taxon>Pseudomonadati</taxon>
        <taxon>Pseudomonadota</taxon>
        <taxon>Alphaproteobacteria</taxon>
        <taxon>Acetobacterales</taxon>
        <taxon>Roseomonadaceae</taxon>
        <taxon>Roseomonas</taxon>
    </lineage>
</organism>
<name>A0A379PNM5_9PROT</name>
<dbReference type="InterPro" id="IPR006881">
    <property type="entry name" value="RepA_C"/>
</dbReference>
<evidence type="ECO:0000313" key="1">
    <source>
        <dbReference type="EMBL" id="SUE95441.1"/>
    </source>
</evidence>
<reference evidence="1 2" key="1">
    <citation type="submission" date="2018-06" db="EMBL/GenBank/DDBJ databases">
        <authorList>
            <consortium name="Pathogen Informatics"/>
            <person name="Doyle S."/>
        </authorList>
    </citation>
    <scope>NUCLEOTIDE SEQUENCE [LARGE SCALE GENOMIC DNA]</scope>
    <source>
        <strain evidence="1 2">NCTC13291</strain>
    </source>
</reference>
<gene>
    <name evidence="1" type="ORF">NCTC13291_04327</name>
</gene>
<dbReference type="Pfam" id="PF04796">
    <property type="entry name" value="RepA_C"/>
    <property type="match status" value="1"/>
</dbReference>
<evidence type="ECO:0000313" key="2">
    <source>
        <dbReference type="Proteomes" id="UP000254919"/>
    </source>
</evidence>
<sequence length="327" mass="36170">MASVEDEAMGTVHRLIEEHGRQGALKMAPTDGDRRAIEAAIQYMADEDAGIGFLYSGWCQAALPHKKLADDAAWKIETDRVALIVEPGRRNIPGGGIEWVGAPYGSRARLILLFLQSEALRTNSRDIELGRSLHMWLGRLGIPIGGKSFKDVREQAERLSRCRMTFHIIAGDRAGLVNQNIVDTAMFVQEPSAEGQGSLFVETARLSETFFEQLRKHPVPLEESAIRAISNNSQALDIYCWLAYRLHVLPPGRPVSVSWRALFGQFGASYKRIDHWKERFVDSLKIATAVYPHASIEVAPEGLVLRQSRPPVAPRLVSGGSPARAQG</sequence>
<dbReference type="RefSeq" id="WP_244310915.1">
    <property type="nucleotide sequence ID" value="NZ_CBCSHT010000070.1"/>
</dbReference>